<evidence type="ECO:0000256" key="1">
    <source>
        <dbReference type="ARBA" id="ARBA00022729"/>
    </source>
</evidence>
<dbReference type="InterPro" id="IPR050955">
    <property type="entry name" value="Plant_Biomass_Hydrol_Est"/>
</dbReference>
<reference evidence="4 5" key="1">
    <citation type="journal article" date="2013" name="Biodegradation">
        <title>Quantitative proteomic analysis of ibuprofen-degrading Patulibacter sp. strain I11.</title>
        <authorList>
            <person name="Almeida B."/>
            <person name="Kjeldal H."/>
            <person name="Lolas I."/>
            <person name="Knudsen A.D."/>
            <person name="Carvalho G."/>
            <person name="Nielsen K.L."/>
            <person name="Barreto Crespo M.T."/>
            <person name="Stensballe A."/>
            <person name="Nielsen J.L."/>
        </authorList>
    </citation>
    <scope>NUCLEOTIDE SEQUENCE [LARGE SCALE GENOMIC DNA]</scope>
    <source>
        <strain evidence="4 5">I11</strain>
    </source>
</reference>
<keyword evidence="2" id="KW-0378">Hydrolase</keyword>
<evidence type="ECO:0000313" key="5">
    <source>
        <dbReference type="Proteomes" id="UP000005143"/>
    </source>
</evidence>
<dbReference type="PATRIC" id="fig|1097667.3.peg.970"/>
<evidence type="ECO:0000313" key="4">
    <source>
        <dbReference type="EMBL" id="EHN12114.1"/>
    </source>
</evidence>
<dbReference type="Pfam" id="PF10503">
    <property type="entry name" value="Esterase_PHB"/>
    <property type="match status" value="1"/>
</dbReference>
<proteinExistence type="predicted"/>
<dbReference type="AlphaFoldDB" id="H0E2G0"/>
<dbReference type="InterPro" id="IPR029058">
    <property type="entry name" value="AB_hydrolase_fold"/>
</dbReference>
<protein>
    <submittedName>
        <fullName evidence="4">Uncharacterized protein</fullName>
    </submittedName>
</protein>
<dbReference type="Proteomes" id="UP000005143">
    <property type="component" value="Unassembled WGS sequence"/>
</dbReference>
<dbReference type="InterPro" id="IPR010126">
    <property type="entry name" value="Esterase_phb"/>
</dbReference>
<dbReference type="Gene3D" id="3.40.50.1820">
    <property type="entry name" value="alpha/beta hydrolase"/>
    <property type="match status" value="1"/>
</dbReference>
<name>H0E2G0_9ACTN</name>
<sequence>MIRRVLRFGVVVALSLSVAAAPAAAADPPDPGTVERLSHGTGVAAYPSLVYTPKSYDPARPAPLLVMVHGCQTTAEQQMRANLYNRLAERERFVVLYPDVDFGATTQPGPLARCWRFFWPGSWHRDGGDAGAIAGMTREVMARRRIDPERVYLMGMSAGGFMTSIMAAAYPDLYAAVGIMSAGAYADPLCLLGSPVTTPVADSAWQAFKEMGPRARVVPRLVIGGDADTGIVPACQEKALEQGLRTNNLVIGGRQDGPIPLTPATVRQERQAGGHDSTARTYRDPNGCLIGERWVVHGMNHFWSGGSSDPKLASFTDPKGPSGAEISWRFLSRYTRRSTAMPCAEAPVAPPPAAAPVPAPTPPQRCRERSIALRLPAGATAATATVNGRRVAARIARDRLRLRLPARVRTRTVVVVRARTRGGDRVTRRHAYRGCGPRRAGSS</sequence>
<evidence type="ECO:0000256" key="2">
    <source>
        <dbReference type="ARBA" id="ARBA00022801"/>
    </source>
</evidence>
<dbReference type="EMBL" id="AGUD01000045">
    <property type="protein sequence ID" value="EHN12114.1"/>
    <property type="molecule type" value="Genomic_DNA"/>
</dbReference>
<feature type="signal peptide" evidence="3">
    <location>
        <begin position="1"/>
        <end position="25"/>
    </location>
</feature>
<evidence type="ECO:0000256" key="3">
    <source>
        <dbReference type="SAM" id="SignalP"/>
    </source>
</evidence>
<gene>
    <name evidence="4" type="ORF">PAI11_09730</name>
</gene>
<dbReference type="GO" id="GO:0016787">
    <property type="term" value="F:hydrolase activity"/>
    <property type="evidence" value="ECO:0007669"/>
    <property type="project" value="UniProtKB-KW"/>
</dbReference>
<keyword evidence="5" id="KW-1185">Reference proteome</keyword>
<comment type="caution">
    <text evidence="4">The sequence shown here is derived from an EMBL/GenBank/DDBJ whole genome shotgun (WGS) entry which is preliminary data.</text>
</comment>
<dbReference type="SUPFAM" id="SSF53474">
    <property type="entry name" value="alpha/beta-Hydrolases"/>
    <property type="match status" value="1"/>
</dbReference>
<accession>H0E2G0</accession>
<feature type="chain" id="PRO_5003531128" evidence="3">
    <location>
        <begin position="26"/>
        <end position="443"/>
    </location>
</feature>
<dbReference type="GO" id="GO:0005576">
    <property type="term" value="C:extracellular region"/>
    <property type="evidence" value="ECO:0007669"/>
    <property type="project" value="InterPro"/>
</dbReference>
<organism evidence="4 5">
    <name type="scientific">Patulibacter medicamentivorans</name>
    <dbReference type="NCBI Taxonomy" id="1097667"/>
    <lineage>
        <taxon>Bacteria</taxon>
        <taxon>Bacillati</taxon>
        <taxon>Actinomycetota</taxon>
        <taxon>Thermoleophilia</taxon>
        <taxon>Solirubrobacterales</taxon>
        <taxon>Patulibacteraceae</taxon>
        <taxon>Patulibacter</taxon>
    </lineage>
</organism>
<dbReference type="OrthoDB" id="9767239at2"/>
<keyword evidence="1 3" id="KW-0732">Signal</keyword>
<dbReference type="PANTHER" id="PTHR43037">
    <property type="entry name" value="UNNAMED PRODUCT-RELATED"/>
    <property type="match status" value="1"/>
</dbReference>
<dbReference type="PANTHER" id="PTHR43037:SF1">
    <property type="entry name" value="BLL1128 PROTEIN"/>
    <property type="match status" value="1"/>
</dbReference>